<gene>
    <name evidence="1" type="ORF">DERP_011912</name>
</gene>
<reference evidence="1 2" key="2">
    <citation type="journal article" date="2022" name="Mol. Biol. Evol.">
        <title>Comparative Genomics Reveals Insights into the Divergent Evolution of Astigmatic Mites and Household Pest Adaptations.</title>
        <authorList>
            <person name="Xiong Q."/>
            <person name="Wan A.T."/>
            <person name="Liu X."/>
            <person name="Fung C.S."/>
            <person name="Xiao X."/>
            <person name="Malainual N."/>
            <person name="Hou J."/>
            <person name="Wang L."/>
            <person name="Wang M."/>
            <person name="Yang K.Y."/>
            <person name="Cui Y."/>
            <person name="Leung E.L."/>
            <person name="Nong W."/>
            <person name="Shin S.K."/>
            <person name="Au S.W."/>
            <person name="Jeong K.Y."/>
            <person name="Chew F.T."/>
            <person name="Hui J.H."/>
            <person name="Leung T.F."/>
            <person name="Tungtrongchitr A."/>
            <person name="Zhong N."/>
            <person name="Liu Z."/>
            <person name="Tsui S.K."/>
        </authorList>
    </citation>
    <scope>NUCLEOTIDE SEQUENCE [LARGE SCALE GENOMIC DNA]</scope>
    <source>
        <strain evidence="1">Derp</strain>
    </source>
</reference>
<feature type="non-terminal residue" evidence="1">
    <location>
        <position position="1"/>
    </location>
</feature>
<name>A0ABQ8J2K1_DERPT</name>
<dbReference type="Proteomes" id="UP000887458">
    <property type="component" value="Unassembled WGS sequence"/>
</dbReference>
<proteinExistence type="predicted"/>
<feature type="non-terminal residue" evidence="1">
    <location>
        <position position="110"/>
    </location>
</feature>
<sequence length="110" mass="12344">FKIIFIELLSLEISSNTISNESSSFFSSITKLSSLISLVDFTIKEFTASNTQPKPPLPSRLSCSKSSRYLELYEFIVAESFEKCTNDVIRPFGNITLNFIVYGDDSVVLL</sequence>
<dbReference type="EMBL" id="NJHN03000086">
    <property type="protein sequence ID" value="KAH9416797.1"/>
    <property type="molecule type" value="Genomic_DNA"/>
</dbReference>
<protein>
    <submittedName>
        <fullName evidence="1">Uncharacterized protein</fullName>
    </submittedName>
</protein>
<comment type="caution">
    <text evidence="1">The sequence shown here is derived from an EMBL/GenBank/DDBJ whole genome shotgun (WGS) entry which is preliminary data.</text>
</comment>
<organism evidence="1 2">
    <name type="scientific">Dermatophagoides pteronyssinus</name>
    <name type="common">European house dust mite</name>
    <dbReference type="NCBI Taxonomy" id="6956"/>
    <lineage>
        <taxon>Eukaryota</taxon>
        <taxon>Metazoa</taxon>
        <taxon>Ecdysozoa</taxon>
        <taxon>Arthropoda</taxon>
        <taxon>Chelicerata</taxon>
        <taxon>Arachnida</taxon>
        <taxon>Acari</taxon>
        <taxon>Acariformes</taxon>
        <taxon>Sarcoptiformes</taxon>
        <taxon>Astigmata</taxon>
        <taxon>Psoroptidia</taxon>
        <taxon>Analgoidea</taxon>
        <taxon>Pyroglyphidae</taxon>
        <taxon>Dermatophagoidinae</taxon>
        <taxon>Dermatophagoides</taxon>
    </lineage>
</organism>
<reference evidence="1 2" key="1">
    <citation type="journal article" date="2018" name="J. Allergy Clin. Immunol.">
        <title>High-quality assembly of Dermatophagoides pteronyssinus genome and transcriptome reveals a wide range of novel allergens.</title>
        <authorList>
            <person name="Liu X.Y."/>
            <person name="Yang K.Y."/>
            <person name="Wang M.Q."/>
            <person name="Kwok J.S."/>
            <person name="Zeng X."/>
            <person name="Yang Z."/>
            <person name="Xiao X.J."/>
            <person name="Lau C.P."/>
            <person name="Li Y."/>
            <person name="Huang Z.M."/>
            <person name="Ba J.G."/>
            <person name="Yim A.K."/>
            <person name="Ouyang C.Y."/>
            <person name="Ngai S.M."/>
            <person name="Chan T.F."/>
            <person name="Leung E.L."/>
            <person name="Liu L."/>
            <person name="Liu Z.G."/>
            <person name="Tsui S.K."/>
        </authorList>
    </citation>
    <scope>NUCLEOTIDE SEQUENCE [LARGE SCALE GENOMIC DNA]</scope>
    <source>
        <strain evidence="1">Derp</strain>
    </source>
</reference>
<evidence type="ECO:0000313" key="1">
    <source>
        <dbReference type="EMBL" id="KAH9416797.1"/>
    </source>
</evidence>
<accession>A0ABQ8J2K1</accession>
<evidence type="ECO:0000313" key="2">
    <source>
        <dbReference type="Proteomes" id="UP000887458"/>
    </source>
</evidence>
<keyword evidence="2" id="KW-1185">Reference proteome</keyword>